<dbReference type="PROSITE" id="PS50045">
    <property type="entry name" value="SIGMA54_INTERACT_4"/>
    <property type="match status" value="1"/>
</dbReference>
<dbReference type="InterPro" id="IPR025943">
    <property type="entry name" value="Sigma_54_int_dom_ATP-bd_2"/>
</dbReference>
<evidence type="ECO:0000256" key="1">
    <source>
        <dbReference type="ARBA" id="ARBA00022741"/>
    </source>
</evidence>
<organism evidence="9 10">
    <name type="scientific">Candidatus Acididesulfobacter diazotrophicus</name>
    <dbReference type="NCBI Taxonomy" id="2597226"/>
    <lineage>
        <taxon>Bacteria</taxon>
        <taxon>Deltaproteobacteria</taxon>
        <taxon>Candidatus Acidulodesulfobacterales</taxon>
        <taxon>Candidatus Acididesulfobacter</taxon>
    </lineage>
</organism>
<feature type="domain" description="Response regulatory" evidence="8">
    <location>
        <begin position="13"/>
        <end position="144"/>
    </location>
</feature>
<dbReference type="InterPro" id="IPR027417">
    <property type="entry name" value="P-loop_NTPase"/>
</dbReference>
<accession>A0A519BNQ6</accession>
<dbReference type="SMART" id="SM00448">
    <property type="entry name" value="REC"/>
    <property type="match status" value="1"/>
</dbReference>
<dbReference type="InterPro" id="IPR025944">
    <property type="entry name" value="Sigma_54_int_dom_CS"/>
</dbReference>
<proteinExistence type="predicted"/>
<keyword evidence="2" id="KW-0067">ATP-binding</keyword>
<evidence type="ECO:0000256" key="6">
    <source>
        <dbReference type="PROSITE-ProRule" id="PRU00169"/>
    </source>
</evidence>
<keyword evidence="1" id="KW-0547">Nucleotide-binding</keyword>
<dbReference type="GO" id="GO:0005524">
    <property type="term" value="F:ATP binding"/>
    <property type="evidence" value="ECO:0007669"/>
    <property type="project" value="UniProtKB-KW"/>
</dbReference>
<dbReference type="PROSITE" id="PS00676">
    <property type="entry name" value="SIGMA54_INTERACT_2"/>
    <property type="match status" value="1"/>
</dbReference>
<dbReference type="Pfam" id="PF00158">
    <property type="entry name" value="Sigma54_activat"/>
    <property type="match status" value="1"/>
</dbReference>
<dbReference type="InterPro" id="IPR001789">
    <property type="entry name" value="Sig_transdc_resp-reg_receiver"/>
</dbReference>
<feature type="domain" description="Sigma-54 factor interaction" evidence="7">
    <location>
        <begin position="170"/>
        <end position="405"/>
    </location>
</feature>
<keyword evidence="5" id="KW-0804">Transcription</keyword>
<dbReference type="Gene3D" id="1.10.8.60">
    <property type="match status" value="1"/>
</dbReference>
<dbReference type="Gene3D" id="3.40.50.300">
    <property type="entry name" value="P-loop containing nucleotide triphosphate hydrolases"/>
    <property type="match status" value="1"/>
</dbReference>
<dbReference type="SMART" id="SM00382">
    <property type="entry name" value="AAA"/>
    <property type="match status" value="1"/>
</dbReference>
<reference evidence="9 10" key="1">
    <citation type="journal article" date="2019" name="ISME J.">
        <title>Insights into ecological role of a new deltaproteobacterial order Candidatus Acidulodesulfobacterales by metagenomics and metatranscriptomics.</title>
        <authorList>
            <person name="Tan S."/>
            <person name="Liu J."/>
            <person name="Fang Y."/>
            <person name="Hedlund B.P."/>
            <person name="Lian Z.H."/>
            <person name="Huang L.Y."/>
            <person name="Li J.T."/>
            <person name="Huang L.N."/>
            <person name="Li W.J."/>
            <person name="Jiang H.C."/>
            <person name="Dong H.L."/>
            <person name="Shu W.S."/>
        </authorList>
    </citation>
    <scope>NUCLEOTIDE SEQUENCE [LARGE SCALE GENOMIC DNA]</scope>
    <source>
        <strain evidence="9">AP1</strain>
    </source>
</reference>
<evidence type="ECO:0000313" key="9">
    <source>
        <dbReference type="EMBL" id="RZD18901.1"/>
    </source>
</evidence>
<feature type="modified residue" description="4-aspartylphosphate" evidence="6">
    <location>
        <position position="69"/>
    </location>
</feature>
<dbReference type="Pfam" id="PF00072">
    <property type="entry name" value="Response_reg"/>
    <property type="match status" value="1"/>
</dbReference>
<dbReference type="CDD" id="cd00009">
    <property type="entry name" value="AAA"/>
    <property type="match status" value="1"/>
</dbReference>
<evidence type="ECO:0000256" key="3">
    <source>
        <dbReference type="ARBA" id="ARBA00023015"/>
    </source>
</evidence>
<dbReference type="GO" id="GO:0000160">
    <property type="term" value="P:phosphorelay signal transduction system"/>
    <property type="evidence" value="ECO:0007669"/>
    <property type="project" value="InterPro"/>
</dbReference>
<dbReference type="SUPFAM" id="SSF52172">
    <property type="entry name" value="CheY-like"/>
    <property type="match status" value="1"/>
</dbReference>
<keyword evidence="4" id="KW-0238">DNA-binding</keyword>
<dbReference type="InterPro" id="IPR002078">
    <property type="entry name" value="Sigma_54_int"/>
</dbReference>
<comment type="caution">
    <text evidence="9">The sequence shown here is derived from an EMBL/GenBank/DDBJ whole genome shotgun (WGS) entry which is preliminary data.</text>
</comment>
<evidence type="ECO:0000259" key="8">
    <source>
        <dbReference type="PROSITE" id="PS50110"/>
    </source>
</evidence>
<evidence type="ECO:0000256" key="4">
    <source>
        <dbReference type="ARBA" id="ARBA00023125"/>
    </source>
</evidence>
<dbReference type="Gene3D" id="3.40.50.2300">
    <property type="match status" value="1"/>
</dbReference>
<name>A0A519BNQ6_9DELT</name>
<gene>
    <name evidence="9" type="ORF">EVG15_03555</name>
</gene>
<keyword evidence="3" id="KW-0805">Transcription regulation</keyword>
<dbReference type="PROSITE" id="PS50110">
    <property type="entry name" value="RESPONSE_REGULATORY"/>
    <property type="match status" value="1"/>
</dbReference>
<evidence type="ECO:0000313" key="10">
    <source>
        <dbReference type="Proteomes" id="UP000319296"/>
    </source>
</evidence>
<dbReference type="PROSITE" id="PS00688">
    <property type="entry name" value="SIGMA54_INTERACT_3"/>
    <property type="match status" value="1"/>
</dbReference>
<dbReference type="PANTHER" id="PTHR32071:SF57">
    <property type="entry name" value="C4-DICARBOXYLATE TRANSPORT TRANSCRIPTIONAL REGULATORY PROTEIN DCTD"/>
    <property type="match status" value="1"/>
</dbReference>
<keyword evidence="6" id="KW-0597">Phosphoprotein</keyword>
<dbReference type="InterPro" id="IPR011006">
    <property type="entry name" value="CheY-like_superfamily"/>
</dbReference>
<dbReference type="Pfam" id="PF25601">
    <property type="entry name" value="AAA_lid_14"/>
    <property type="match status" value="1"/>
</dbReference>
<dbReference type="PANTHER" id="PTHR32071">
    <property type="entry name" value="TRANSCRIPTIONAL REGULATORY PROTEIN"/>
    <property type="match status" value="1"/>
</dbReference>
<evidence type="ECO:0000256" key="5">
    <source>
        <dbReference type="ARBA" id="ARBA00023163"/>
    </source>
</evidence>
<dbReference type="FunFam" id="3.40.50.300:FF:000006">
    <property type="entry name" value="DNA-binding transcriptional regulator NtrC"/>
    <property type="match status" value="1"/>
</dbReference>
<evidence type="ECO:0000256" key="2">
    <source>
        <dbReference type="ARBA" id="ARBA00022840"/>
    </source>
</evidence>
<dbReference type="Proteomes" id="UP000319296">
    <property type="component" value="Unassembled WGS sequence"/>
</dbReference>
<protein>
    <submittedName>
        <fullName evidence="9">Sigma-54-dependent Fis family transcriptional regulator</fullName>
    </submittedName>
</protein>
<dbReference type="InterPro" id="IPR058031">
    <property type="entry name" value="AAA_lid_NorR"/>
</dbReference>
<sequence>MNTMDMKMKNSKKILIIDDEKSVLDSLGILLKYEGYEVTALLSAGEALKIIDDNNDNNKDNGFNLIISDISMPDISGIDFLRQFKIKYFKNTNYTHTNHQLPVILMTAYSDVKTAVNALKDGAFDYLIKPFDTEEFKITIKKAIDYFSIYDELNNLKNKLANKDKLRGNIIGNSAIIAKVIDEINIFAKSFTTMLITGESGTGKELAAKLSHDIYFNNLSNGKNGGEFVPVNLSAIPENLIESELFGYLKGAFTGANYDKKGILEYANKGTLFLDEIGDLPMPVQVKLLRVLQEKTFRKLGSNKEYVLDIRFIAATNKDLNELIRQGKFREDLFFRLNAIHIEMPPLRKHKEDIPLLVSHFINNYSKEHNKKIYSVGQDAVSILADYDYPGNVRELENIIERACIYCKSEDITENCLPDTLRKNSNYNDIISDINTAAYEDILKKIIFIFNEINIKNKISLERFISDIESNIVIDRIENKRQPKKLLASELGLSLRSLRYIISKIVNRK</sequence>
<dbReference type="SUPFAM" id="SSF52540">
    <property type="entry name" value="P-loop containing nucleoside triphosphate hydrolases"/>
    <property type="match status" value="1"/>
</dbReference>
<dbReference type="GO" id="GO:0006355">
    <property type="term" value="P:regulation of DNA-templated transcription"/>
    <property type="evidence" value="ECO:0007669"/>
    <property type="project" value="InterPro"/>
</dbReference>
<dbReference type="InterPro" id="IPR003593">
    <property type="entry name" value="AAA+_ATPase"/>
</dbReference>
<dbReference type="AlphaFoldDB" id="A0A519BNQ6"/>
<dbReference type="GO" id="GO:0003677">
    <property type="term" value="F:DNA binding"/>
    <property type="evidence" value="ECO:0007669"/>
    <property type="project" value="UniProtKB-KW"/>
</dbReference>
<evidence type="ECO:0000259" key="7">
    <source>
        <dbReference type="PROSITE" id="PS50045"/>
    </source>
</evidence>
<dbReference type="EMBL" id="SGBB01000004">
    <property type="protein sequence ID" value="RZD18901.1"/>
    <property type="molecule type" value="Genomic_DNA"/>
</dbReference>